<dbReference type="PANTHER" id="PTHR45586:SF1">
    <property type="entry name" value="LIPOPOLYSACCHARIDE ASSEMBLY PROTEIN B"/>
    <property type="match status" value="1"/>
</dbReference>
<feature type="repeat" description="TPR" evidence="3">
    <location>
        <begin position="378"/>
        <end position="411"/>
    </location>
</feature>
<dbReference type="SUPFAM" id="SSF48452">
    <property type="entry name" value="TPR-like"/>
    <property type="match status" value="3"/>
</dbReference>
<evidence type="ECO:0000256" key="2">
    <source>
        <dbReference type="ARBA" id="ARBA00022803"/>
    </source>
</evidence>
<dbReference type="Pfam" id="PF13365">
    <property type="entry name" value="Trypsin_2"/>
    <property type="match status" value="1"/>
</dbReference>
<accession>A0A323URH9</accession>
<dbReference type="Proteomes" id="UP000248259">
    <property type="component" value="Unassembled WGS sequence"/>
</dbReference>
<dbReference type="Gene3D" id="1.25.40.10">
    <property type="entry name" value="Tetratricopeptide repeat domain"/>
    <property type="match status" value="2"/>
</dbReference>
<dbReference type="PROSITE" id="PS50005">
    <property type="entry name" value="TPR"/>
    <property type="match status" value="3"/>
</dbReference>
<dbReference type="InterPro" id="IPR051012">
    <property type="entry name" value="CellSynth/LPSAsmb/PSIAsmb"/>
</dbReference>
<evidence type="ECO:0000256" key="3">
    <source>
        <dbReference type="PROSITE-ProRule" id="PRU00339"/>
    </source>
</evidence>
<reference evidence="4 5" key="1">
    <citation type="submission" date="2018-06" db="EMBL/GenBank/DDBJ databases">
        <title>Azoarcus communis strain SWub3 genome.</title>
        <authorList>
            <person name="Zorraquino Salvo V."/>
            <person name="Toubiana D."/>
            <person name="Blumwald E."/>
        </authorList>
    </citation>
    <scope>NUCLEOTIDE SEQUENCE [LARGE SCALE GENOMIC DNA]</scope>
    <source>
        <strain evidence="4 5">SWub3</strain>
    </source>
</reference>
<feature type="repeat" description="TPR" evidence="3">
    <location>
        <begin position="583"/>
        <end position="616"/>
    </location>
</feature>
<keyword evidence="1" id="KW-0677">Repeat</keyword>
<gene>
    <name evidence="4" type="ORF">DNK49_18805</name>
</gene>
<dbReference type="Pfam" id="PF14559">
    <property type="entry name" value="TPR_19"/>
    <property type="match status" value="1"/>
</dbReference>
<evidence type="ECO:0008006" key="6">
    <source>
        <dbReference type="Google" id="ProtNLM"/>
    </source>
</evidence>
<dbReference type="SUPFAM" id="SSF50494">
    <property type="entry name" value="Trypsin-like serine proteases"/>
    <property type="match status" value="1"/>
</dbReference>
<dbReference type="AlphaFoldDB" id="A0A323URH9"/>
<name>A0A323URH9_9RHOO</name>
<protein>
    <recommendedName>
        <fullName evidence="6">Tetratricopeptide repeat protein</fullName>
    </recommendedName>
</protein>
<evidence type="ECO:0000256" key="1">
    <source>
        <dbReference type="ARBA" id="ARBA00022737"/>
    </source>
</evidence>
<dbReference type="Gene3D" id="2.40.10.120">
    <property type="match status" value="1"/>
</dbReference>
<dbReference type="EMBL" id="QKOE01000018">
    <property type="protein sequence ID" value="PZA15049.1"/>
    <property type="molecule type" value="Genomic_DNA"/>
</dbReference>
<keyword evidence="2 3" id="KW-0802">TPR repeat</keyword>
<dbReference type="SMART" id="SM00028">
    <property type="entry name" value="TPR"/>
    <property type="match status" value="4"/>
</dbReference>
<proteinExistence type="predicted"/>
<organism evidence="4 5">
    <name type="scientific">Parazoarcus communis SWub3 = DSM 12120</name>
    <dbReference type="NCBI Taxonomy" id="1121029"/>
    <lineage>
        <taxon>Bacteria</taxon>
        <taxon>Pseudomonadati</taxon>
        <taxon>Pseudomonadota</taxon>
        <taxon>Betaproteobacteria</taxon>
        <taxon>Rhodocyclales</taxon>
        <taxon>Zoogloeaceae</taxon>
        <taxon>Parazoarcus</taxon>
    </lineage>
</organism>
<keyword evidence="5" id="KW-1185">Reference proteome</keyword>
<sequence>MRARPVTFLHENDERVFSRQHSNSCNLHFNSVLSSTSATVLERRSAGWFRHANAAERTSWSYYMPRHILIAALTFGFTVSAHAEPPIPSTLYSAVRDGVLMVRTFDGDGAVLANASAIAVAKERFVTLCRVLDGSDAIRLVDAGGQTVDAFVIARDSGRNLCLLSASVAARILVKTPADVQPRVGARTYALADALGFGVGLTEGVISGLGGGDRGELLQFSAPVSSGSGGGALLDEHGRLLGVIDYRHRDGQNVNFAMPASWVDMIQARDDADTALQSMRDRAPRLARVGDGAALGSLTEEWIRQYPEDADGWVWRALAAGMQGDFVAEEKAWRQAGRQSPGMMEAGLGVAGALLRQQRFSEARDAAISIIRSNPDSSRAWSLLGQAHHGNGGVDEAEAAYRRALALDPWQMPAHLGMVSLAGQRGDHQAAVEGWTRLVRLYPSQIDLRWRLVEALLFSQDGAGAYRLLARLPPEFADSADGLFWRGATSALLGRPQEAIELFRASLAKEPSERARVWAQLGKAYFVLERFPEAIAALREAVKIAPVDPDHRYWLAVALKDGGHHDEAIRINRDLSVAHSKEPRIWRQLGYAQVLAARVPEGIEALERSLVLDPGQPRVWNALMILYRAAGRHADLIRAHANLRSLDAAMAESAYLATIRPYEIRQE</sequence>
<evidence type="ECO:0000313" key="4">
    <source>
        <dbReference type="EMBL" id="PZA15049.1"/>
    </source>
</evidence>
<evidence type="ECO:0000313" key="5">
    <source>
        <dbReference type="Proteomes" id="UP000248259"/>
    </source>
</evidence>
<feature type="repeat" description="TPR" evidence="3">
    <location>
        <begin position="515"/>
        <end position="548"/>
    </location>
</feature>
<dbReference type="Pfam" id="PF13432">
    <property type="entry name" value="TPR_16"/>
    <property type="match status" value="1"/>
</dbReference>
<comment type="caution">
    <text evidence="4">The sequence shown here is derived from an EMBL/GenBank/DDBJ whole genome shotgun (WGS) entry which is preliminary data.</text>
</comment>
<dbReference type="PANTHER" id="PTHR45586">
    <property type="entry name" value="TPR REPEAT-CONTAINING PROTEIN PA4667"/>
    <property type="match status" value="1"/>
</dbReference>
<dbReference type="InterPro" id="IPR019734">
    <property type="entry name" value="TPR_rpt"/>
</dbReference>
<dbReference type="InterPro" id="IPR009003">
    <property type="entry name" value="Peptidase_S1_PA"/>
</dbReference>
<dbReference type="InterPro" id="IPR011990">
    <property type="entry name" value="TPR-like_helical_dom_sf"/>
</dbReference>